<organism evidence="1 2">
    <name type="scientific">Caballeronia sordidicola</name>
    <name type="common">Burkholderia sordidicola</name>
    <dbReference type="NCBI Taxonomy" id="196367"/>
    <lineage>
        <taxon>Bacteria</taxon>
        <taxon>Pseudomonadati</taxon>
        <taxon>Pseudomonadota</taxon>
        <taxon>Betaproteobacteria</taxon>
        <taxon>Burkholderiales</taxon>
        <taxon>Burkholderiaceae</taxon>
        <taxon>Caballeronia</taxon>
    </lineage>
</organism>
<accession>A0A226WPC7</accession>
<dbReference type="AlphaFoldDB" id="A0A226WPC7"/>
<dbReference type="Proteomes" id="UP000214720">
    <property type="component" value="Unassembled WGS sequence"/>
</dbReference>
<reference evidence="2" key="1">
    <citation type="submission" date="2017-01" db="EMBL/GenBank/DDBJ databases">
        <title>Genome Analysis of Deinococcus marmoris KOPRI26562.</title>
        <authorList>
            <person name="Kim J.H."/>
            <person name="Oh H.-M."/>
        </authorList>
    </citation>
    <scope>NUCLEOTIDE SEQUENCE [LARGE SCALE GENOMIC DNA]</scope>
    <source>
        <strain evidence="2">PAMC 26633</strain>
    </source>
</reference>
<evidence type="ECO:0000313" key="2">
    <source>
        <dbReference type="Proteomes" id="UP000214720"/>
    </source>
</evidence>
<dbReference type="EMBL" id="MTHB01000259">
    <property type="protein sequence ID" value="OXC73034.1"/>
    <property type="molecule type" value="Genomic_DNA"/>
</dbReference>
<name>A0A226WPC7_CABSO</name>
<proteinExistence type="predicted"/>
<evidence type="ECO:0000313" key="1">
    <source>
        <dbReference type="EMBL" id="OXC73034.1"/>
    </source>
</evidence>
<sequence length="39" mass="4267">MAGALALCRFEWNLTAGAIAFNPLITRGGGTQRILRQMF</sequence>
<comment type="caution">
    <text evidence="1">The sequence shown here is derived from an EMBL/GenBank/DDBJ whole genome shotgun (WGS) entry which is preliminary data.</text>
</comment>
<gene>
    <name evidence="1" type="ORF">BSU04_38930</name>
</gene>
<protein>
    <submittedName>
        <fullName evidence="1">Uncharacterized protein</fullName>
    </submittedName>
</protein>